<evidence type="ECO:0000313" key="3">
    <source>
        <dbReference type="EMBL" id="MBO0652712.1"/>
    </source>
</evidence>
<feature type="region of interest" description="Disordered" evidence="1">
    <location>
        <begin position="21"/>
        <end position="74"/>
    </location>
</feature>
<name>A0A939FK26_9ACTN</name>
<keyword evidence="2" id="KW-0732">Signal</keyword>
<feature type="signal peptide" evidence="2">
    <location>
        <begin position="1"/>
        <end position="24"/>
    </location>
</feature>
<comment type="caution">
    <text evidence="3">The sequence shown here is derived from an EMBL/GenBank/DDBJ whole genome shotgun (WGS) entry which is preliminary data.</text>
</comment>
<dbReference type="Proteomes" id="UP000664781">
    <property type="component" value="Unassembled WGS sequence"/>
</dbReference>
<keyword evidence="4" id="KW-1185">Reference proteome</keyword>
<protein>
    <recommendedName>
        <fullName evidence="5">Lipoprotein</fullName>
    </recommendedName>
</protein>
<sequence length="208" mass="22729">MSKRSRWAVVVTSTTMAVALTACGSDNTPKDSGATAKPSTPPPTARPNATYSPPKPLPKGKEGTPKAGLPQGVDEKDATAVAEAIAVTDWTFDTDLDTSPSDAQRRTTQWLADSLAKDVANAQPLAQPDAAWRTMAEHHGYTTATAKRAYDDQQMDLDTEAFRQFEVTVKTLGRDDWKGPTDTWVTWIHLTRTDKDQPWKADTMRVAK</sequence>
<accession>A0A939FK26</accession>
<evidence type="ECO:0000256" key="1">
    <source>
        <dbReference type="SAM" id="MobiDB-lite"/>
    </source>
</evidence>
<proteinExistence type="predicted"/>
<organism evidence="3 4">
    <name type="scientific">Streptomyces triculaminicus</name>
    <dbReference type="NCBI Taxonomy" id="2816232"/>
    <lineage>
        <taxon>Bacteria</taxon>
        <taxon>Bacillati</taxon>
        <taxon>Actinomycetota</taxon>
        <taxon>Actinomycetes</taxon>
        <taxon>Kitasatosporales</taxon>
        <taxon>Streptomycetaceae</taxon>
        <taxon>Streptomyces</taxon>
    </lineage>
</organism>
<dbReference type="AlphaFoldDB" id="A0A939FK26"/>
<reference evidence="3" key="1">
    <citation type="submission" date="2021-03" db="EMBL/GenBank/DDBJ databases">
        <title>Streptomyces strains.</title>
        <authorList>
            <person name="Lund M.B."/>
            <person name="Toerring T."/>
        </authorList>
    </citation>
    <scope>NUCLEOTIDE SEQUENCE</scope>
    <source>
        <strain evidence="3">JCM 4242</strain>
    </source>
</reference>
<feature type="chain" id="PRO_5036952709" description="Lipoprotein" evidence="2">
    <location>
        <begin position="25"/>
        <end position="208"/>
    </location>
</feature>
<evidence type="ECO:0008006" key="5">
    <source>
        <dbReference type="Google" id="ProtNLM"/>
    </source>
</evidence>
<dbReference type="RefSeq" id="WP_143587579.1">
    <property type="nucleotide sequence ID" value="NZ_JAFMOF010000001.1"/>
</dbReference>
<evidence type="ECO:0000313" key="4">
    <source>
        <dbReference type="Proteomes" id="UP000664781"/>
    </source>
</evidence>
<dbReference type="PROSITE" id="PS51257">
    <property type="entry name" value="PROKAR_LIPOPROTEIN"/>
    <property type="match status" value="1"/>
</dbReference>
<gene>
    <name evidence="3" type="ORF">J1792_07925</name>
</gene>
<evidence type="ECO:0000256" key="2">
    <source>
        <dbReference type="SAM" id="SignalP"/>
    </source>
</evidence>
<dbReference type="EMBL" id="JAFMOF010000001">
    <property type="protein sequence ID" value="MBO0652712.1"/>
    <property type="molecule type" value="Genomic_DNA"/>
</dbReference>